<evidence type="ECO:0000313" key="4">
    <source>
        <dbReference type="Proteomes" id="UP000019062"/>
    </source>
</evidence>
<protein>
    <recommendedName>
        <fullName evidence="2">DUF4064 domain-containing protein</fullName>
    </recommendedName>
</protein>
<dbReference type="AlphaFoldDB" id="W4EQK1"/>
<reference evidence="3 4" key="1">
    <citation type="journal article" date="2014" name="BMC Genomics">
        <title>Genomic comparison of sporeforming bacilli isolated from milk.</title>
        <authorList>
            <person name="Moreno Switt A.I."/>
            <person name="Andrus A.D."/>
            <person name="Ranieri M.L."/>
            <person name="Orsi R.H."/>
            <person name="Ivy R."/>
            <person name="den Bakker H.C."/>
            <person name="Martin N.H."/>
            <person name="Wiedmann M."/>
            <person name="Boor K.J."/>
        </authorList>
    </citation>
    <scope>NUCLEOTIDE SEQUENCE [LARGE SCALE GENOMIC DNA]</scope>
    <source>
        <strain evidence="3 4">FSL R5-213</strain>
    </source>
</reference>
<comment type="caution">
    <text evidence="3">The sequence shown here is derived from an EMBL/GenBank/DDBJ whole genome shotgun (WGS) entry which is preliminary data.</text>
</comment>
<keyword evidence="1" id="KW-1133">Transmembrane helix</keyword>
<dbReference type="Proteomes" id="UP000019062">
    <property type="component" value="Unassembled WGS sequence"/>
</dbReference>
<dbReference type="InterPro" id="IPR025273">
    <property type="entry name" value="DUF4064"/>
</dbReference>
<evidence type="ECO:0000256" key="1">
    <source>
        <dbReference type="SAM" id="Phobius"/>
    </source>
</evidence>
<keyword evidence="1" id="KW-0472">Membrane</keyword>
<sequence length="152" mass="16404">MKRTGELALGIIGSVLNVIVIIALAIMMFGISTFANDSTFTDEVLSDVQNDPNLTSGEIEAVTTFIENMPTYINAFGWLGVALLVVSLVLGILGVVYIRKSDKQNVAGTFFILAGVCAGIVSLTAILFYIAAIMSFVRKPKVEEIDTFYVNE</sequence>
<feature type="transmembrane region" description="Helical" evidence="1">
    <location>
        <begin position="75"/>
        <end position="98"/>
    </location>
</feature>
<gene>
    <name evidence="3" type="ORF">C176_13212</name>
</gene>
<keyword evidence="1" id="KW-0812">Transmembrane</keyword>
<accession>W4EQK1</accession>
<organism evidence="3 4">
    <name type="scientific">Viridibacillus arenosi FSL R5-213</name>
    <dbReference type="NCBI Taxonomy" id="1227360"/>
    <lineage>
        <taxon>Bacteria</taxon>
        <taxon>Bacillati</taxon>
        <taxon>Bacillota</taxon>
        <taxon>Bacilli</taxon>
        <taxon>Bacillales</taxon>
        <taxon>Caryophanaceae</taxon>
        <taxon>Viridibacillus</taxon>
    </lineage>
</organism>
<feature type="transmembrane region" description="Helical" evidence="1">
    <location>
        <begin position="110"/>
        <end position="137"/>
    </location>
</feature>
<dbReference type="eggNOG" id="ENOG50331VC">
    <property type="taxonomic scope" value="Bacteria"/>
</dbReference>
<feature type="domain" description="DUF4064" evidence="2">
    <location>
        <begin position="2"/>
        <end position="119"/>
    </location>
</feature>
<keyword evidence="4" id="KW-1185">Reference proteome</keyword>
<dbReference type="EMBL" id="ASQA01000033">
    <property type="protein sequence ID" value="ETT82870.1"/>
    <property type="molecule type" value="Genomic_DNA"/>
</dbReference>
<dbReference type="RefSeq" id="WP_051448739.1">
    <property type="nucleotide sequence ID" value="NZ_ASQA01000033.1"/>
</dbReference>
<feature type="transmembrane region" description="Helical" evidence="1">
    <location>
        <begin position="7"/>
        <end position="31"/>
    </location>
</feature>
<evidence type="ECO:0000313" key="3">
    <source>
        <dbReference type="EMBL" id="ETT82870.1"/>
    </source>
</evidence>
<proteinExistence type="predicted"/>
<dbReference type="Pfam" id="PF13273">
    <property type="entry name" value="DUF4064"/>
    <property type="match status" value="1"/>
</dbReference>
<evidence type="ECO:0000259" key="2">
    <source>
        <dbReference type="Pfam" id="PF13273"/>
    </source>
</evidence>
<name>W4EQK1_9BACL</name>